<comment type="caution">
    <text evidence="1">The sequence shown here is derived from an EMBL/GenBank/DDBJ whole genome shotgun (WGS) entry which is preliminary data.</text>
</comment>
<organism evidence="1 2">
    <name type="scientific">Candidatus Woesebacteria bacterium GW2011_GWA1_39_8</name>
    <dbReference type="NCBI Taxonomy" id="1618552"/>
    <lineage>
        <taxon>Bacteria</taxon>
        <taxon>Candidatus Woeseibacteriota</taxon>
    </lineage>
</organism>
<dbReference type="EMBL" id="LBXL01000003">
    <property type="protein sequence ID" value="KKR30718.1"/>
    <property type="molecule type" value="Genomic_DNA"/>
</dbReference>
<dbReference type="InterPro" id="IPR029057">
    <property type="entry name" value="PRTase-like"/>
</dbReference>
<name>A0A0G0PS38_9BACT</name>
<dbReference type="Proteomes" id="UP000034793">
    <property type="component" value="Unassembled WGS sequence"/>
</dbReference>
<dbReference type="CDD" id="cd06223">
    <property type="entry name" value="PRTases_typeI"/>
    <property type="match status" value="1"/>
</dbReference>
<evidence type="ECO:0000313" key="2">
    <source>
        <dbReference type="Proteomes" id="UP000034793"/>
    </source>
</evidence>
<dbReference type="InterPro" id="IPR000836">
    <property type="entry name" value="PRTase_dom"/>
</dbReference>
<dbReference type="AlphaFoldDB" id="A0A0G0PS38"/>
<keyword evidence="1" id="KW-0328">Glycosyltransferase</keyword>
<sequence length="192" mass="21908">MVPKIFNVKITKRYNPKKKRKFKITFTGDGIENKVEPSELKKVVDVIVSRIPLSIRKNSNYIVARDRPGIILAVALSLKLQKPLKVAYKYNLDLPVKISLFDPYIPDEPAYLYNIETPNSIMFIDDEILTGETASAAIKSLKNQNIVVKAFISYIECANFNARKKLKKLGTDLISYHTYELSGEEIEKIVKQ</sequence>
<accession>A0A0G0PS38</accession>
<dbReference type="SUPFAM" id="SSF53271">
    <property type="entry name" value="PRTase-like"/>
    <property type="match status" value="1"/>
</dbReference>
<proteinExistence type="predicted"/>
<gene>
    <name evidence="1" type="ORF">UT61_C0003G0046</name>
</gene>
<dbReference type="GO" id="GO:0016757">
    <property type="term" value="F:glycosyltransferase activity"/>
    <property type="evidence" value="ECO:0007669"/>
    <property type="project" value="UniProtKB-KW"/>
</dbReference>
<protein>
    <submittedName>
        <fullName evidence="1">Phosphoribosyltransferase</fullName>
    </submittedName>
</protein>
<dbReference type="Gene3D" id="3.40.50.2020">
    <property type="match status" value="1"/>
</dbReference>
<keyword evidence="1" id="KW-0808">Transferase</keyword>
<evidence type="ECO:0000313" key="1">
    <source>
        <dbReference type="EMBL" id="KKR30718.1"/>
    </source>
</evidence>
<reference evidence="1 2" key="1">
    <citation type="journal article" date="2015" name="Nature">
        <title>rRNA introns, odd ribosomes, and small enigmatic genomes across a large radiation of phyla.</title>
        <authorList>
            <person name="Brown C.T."/>
            <person name="Hug L.A."/>
            <person name="Thomas B.C."/>
            <person name="Sharon I."/>
            <person name="Castelle C.J."/>
            <person name="Singh A."/>
            <person name="Wilkins M.J."/>
            <person name="Williams K.H."/>
            <person name="Banfield J.F."/>
        </authorList>
    </citation>
    <scope>NUCLEOTIDE SEQUENCE [LARGE SCALE GENOMIC DNA]</scope>
</reference>